<dbReference type="PANTHER" id="PTHR32060">
    <property type="entry name" value="TAIL-SPECIFIC PROTEASE"/>
    <property type="match status" value="1"/>
</dbReference>
<dbReference type="Gene3D" id="3.90.226.10">
    <property type="entry name" value="2-enoyl-CoA Hydratase, Chain A, domain 1"/>
    <property type="match status" value="1"/>
</dbReference>
<evidence type="ECO:0000256" key="1">
    <source>
        <dbReference type="SAM" id="SignalP"/>
    </source>
</evidence>
<organism evidence="3 4">
    <name type="scientific">Clydaea vesicula</name>
    <dbReference type="NCBI Taxonomy" id="447962"/>
    <lineage>
        <taxon>Eukaryota</taxon>
        <taxon>Fungi</taxon>
        <taxon>Fungi incertae sedis</taxon>
        <taxon>Chytridiomycota</taxon>
        <taxon>Chytridiomycota incertae sedis</taxon>
        <taxon>Chytridiomycetes</taxon>
        <taxon>Lobulomycetales</taxon>
        <taxon>Lobulomycetaceae</taxon>
        <taxon>Clydaea</taxon>
    </lineage>
</organism>
<proteinExistence type="predicted"/>
<dbReference type="GO" id="GO:0006508">
    <property type="term" value="P:proteolysis"/>
    <property type="evidence" value="ECO:0007669"/>
    <property type="project" value="InterPro"/>
</dbReference>
<sequence length="1080" mass="121255">MQLILFIALLLLTVNCQFHYNLYSKIKPNVKFPTYTPEQRLLVAQQASYLFDIYANKQSKLENYGVNAAAEIIKILNTAESMNDTDFHTAMSSLFLSLRDLHTDYTLPFPYYCYQAVFPLQFSLVESEDIVNNPVVVVESFASPEILKFTPEIKDKVKIGDILVSINGKSFKEIIQEKLNSTSNGANHFGGQRNLLNYLSLRSGTKYLLPEETEVTYELRNANSEVYSITTPIVGGTNNHCEAPPTISKRNQLASEENSDLEIQFSNTQQLPPEVKYQLTDMKNEEFIQILKLFNIGSSVKLTPTKVKFLSFSKFQYQNSTIGIIKLREFASDSILGIDGTVRLIRSLLLKELQDTDALIFDVRNNPGGKIDFADAIPLLFSRNAKPTQARAVVHPINKDIFLGPNFVGTDWYDAYSNVKEGDKYTQPKNILTPLKWNDYGEAYFKPVGVLTNANCYSACDMFAANMQDSAAAKIYGEDATTGAGGANVVIHDSYLRAVSKKFQQLPNYQDFRVGWRQTVRTGKNSGKLVEDIGVLSDMIVRPVATDFYEDKEVNSQLLTIAADLLTLSQKEEVFIFSTIPQLELDAEIGSVVPFEVSFSRLTKLTLLDSMGTVTEQDFPSGGIRKAILATQTPTLEKIWSKYTIIGTLNDKQFVKTNHFVRYIPKKSDFLKLESTVVWDPNNAPYSGIYNRMDLPSSSGWNFLNGKVVIGNGINYENNVNSAITFFLNIPFLSPAPGCVNPYSEWAWLQQEPAWEKISKQFFNTKLLVSDMLIYAEDTYLGPFYDLAREWVAIHLNVANGALLTPLAQRMLHRAYIILRNYHRDFSNVTLEFQVEDNNEIFSIAKIINILQDFNNGITGPQSCLSSVRHPKIYIDAVFETEKEVDFLNLKVFHPKSGIAQNLWNDSGNGKVKGEFQLSDDFSNSNGVEVTLSFTSDSQAKGGNVTHILNVKVSNQPENKGGSRIRQLIFNRINNIPITINVDGTDVTVTWRSNAVSSSAYYHSNNIFIDTIVKKHTKLLLRTVLGVIDNAVGGVFANGTTGLAFIVTKPLVREVVLVDDDADIIFQQDEDELDVNEEQL</sequence>
<comment type="caution">
    <text evidence="3">The sequence shown here is derived from an EMBL/GenBank/DDBJ whole genome shotgun (WGS) entry which is preliminary data.</text>
</comment>
<name>A0AAD5TWF3_9FUNG</name>
<feature type="domain" description="Tail specific protease" evidence="2">
    <location>
        <begin position="283"/>
        <end position="542"/>
    </location>
</feature>
<dbReference type="InterPro" id="IPR005151">
    <property type="entry name" value="Tail-specific_protease"/>
</dbReference>
<dbReference type="InterPro" id="IPR029045">
    <property type="entry name" value="ClpP/crotonase-like_dom_sf"/>
</dbReference>
<dbReference type="SUPFAM" id="SSF52096">
    <property type="entry name" value="ClpP/crotonase"/>
    <property type="match status" value="1"/>
</dbReference>
<reference evidence="3" key="1">
    <citation type="submission" date="2020-05" db="EMBL/GenBank/DDBJ databases">
        <title>Phylogenomic resolution of chytrid fungi.</title>
        <authorList>
            <person name="Stajich J.E."/>
            <person name="Amses K."/>
            <person name="Simmons R."/>
            <person name="Seto K."/>
            <person name="Myers J."/>
            <person name="Bonds A."/>
            <person name="Quandt C.A."/>
            <person name="Barry K."/>
            <person name="Liu P."/>
            <person name="Grigoriev I."/>
            <person name="Longcore J.E."/>
            <person name="James T.Y."/>
        </authorList>
    </citation>
    <scope>NUCLEOTIDE SEQUENCE</scope>
    <source>
        <strain evidence="3">JEL0476</strain>
    </source>
</reference>
<accession>A0AAD5TWF3</accession>
<keyword evidence="1" id="KW-0732">Signal</keyword>
<dbReference type="Pfam" id="PF03572">
    <property type="entry name" value="Peptidase_S41"/>
    <property type="match status" value="1"/>
</dbReference>
<evidence type="ECO:0000259" key="2">
    <source>
        <dbReference type="SMART" id="SM00245"/>
    </source>
</evidence>
<feature type="chain" id="PRO_5042186887" description="Tail specific protease domain-containing protein" evidence="1">
    <location>
        <begin position="17"/>
        <end position="1080"/>
    </location>
</feature>
<dbReference type="AlphaFoldDB" id="A0AAD5TWF3"/>
<keyword evidence="4" id="KW-1185">Reference proteome</keyword>
<evidence type="ECO:0000313" key="3">
    <source>
        <dbReference type="EMBL" id="KAJ3211331.1"/>
    </source>
</evidence>
<dbReference type="EMBL" id="JADGJW010000841">
    <property type="protein sequence ID" value="KAJ3211331.1"/>
    <property type="molecule type" value="Genomic_DNA"/>
</dbReference>
<protein>
    <recommendedName>
        <fullName evidence="2">Tail specific protease domain-containing protein</fullName>
    </recommendedName>
</protein>
<dbReference type="SMART" id="SM00245">
    <property type="entry name" value="TSPc"/>
    <property type="match status" value="1"/>
</dbReference>
<feature type="signal peptide" evidence="1">
    <location>
        <begin position="1"/>
        <end position="16"/>
    </location>
</feature>
<dbReference type="GO" id="GO:0008236">
    <property type="term" value="F:serine-type peptidase activity"/>
    <property type="evidence" value="ECO:0007669"/>
    <property type="project" value="InterPro"/>
</dbReference>
<dbReference type="PANTHER" id="PTHR32060:SF22">
    <property type="entry name" value="CARBOXYL-TERMINAL-PROCESSING PEPTIDASE 3, CHLOROPLASTIC"/>
    <property type="match status" value="1"/>
</dbReference>
<evidence type="ECO:0000313" key="4">
    <source>
        <dbReference type="Proteomes" id="UP001211065"/>
    </source>
</evidence>
<gene>
    <name evidence="3" type="ORF">HK099_008042</name>
</gene>
<dbReference type="Proteomes" id="UP001211065">
    <property type="component" value="Unassembled WGS sequence"/>
</dbReference>
<dbReference type="GO" id="GO:0004175">
    <property type="term" value="F:endopeptidase activity"/>
    <property type="evidence" value="ECO:0007669"/>
    <property type="project" value="TreeGrafter"/>
</dbReference>